<sequence length="501" mass="55960">MDPTNIKEVLHAFKVELLKYRYFVVAAFIFISSVSLALGFLAPKSYTSKVILYADVTNIIGNLLDGKAEITKIDRSKEARDIIFTDRILRTVATNAGLENPDRQIAHLRNTMRITANNDYVTVQYSSSSPDVAFNVIDATTQAFVAETARKKREESSSAYEFINAQVETYKSQLEAAEQKLKEFSSKNIEITEAGVANQVSKYKNDIQILEFEIQDLTARLESYESELAVEPEFLAIERERPQSFEERQLENYEQRLSELRLSYLDTHPDIVSIQDQIAALRAQIANQKKENAANKEYANVENPAFTTLKELISKTRADLTAAKQRLNSNQRLLQGSLANAETVAAKQATFKELTRDYAVTKDVYEDMLKRRESARLTMTLDIEGQGVTYKIHEPASYPLHSDGLQTIHFAALGPILGFLAPLGVIGVMIFLDSKVRSATFMADNLPSHIQLMTTIPMYNNTLTELASLKSLLILGAIIVAFMGIYVGAFVAVPSLGLLNG</sequence>
<evidence type="ECO:0000256" key="2">
    <source>
        <dbReference type="SAM" id="Phobius"/>
    </source>
</evidence>
<protein>
    <recommendedName>
        <fullName evidence="5">Polysaccharide chain length determinant protein (PEP-CTERM system associated)</fullName>
    </recommendedName>
</protein>
<evidence type="ECO:0000313" key="3">
    <source>
        <dbReference type="EMBL" id="MFC3701621.1"/>
    </source>
</evidence>
<organism evidence="3 4">
    <name type="scientific">Reinekea marina</name>
    <dbReference type="NCBI Taxonomy" id="1310421"/>
    <lineage>
        <taxon>Bacteria</taxon>
        <taxon>Pseudomonadati</taxon>
        <taxon>Pseudomonadota</taxon>
        <taxon>Gammaproteobacteria</taxon>
        <taxon>Oceanospirillales</taxon>
        <taxon>Saccharospirillaceae</taxon>
        <taxon>Reinekea</taxon>
    </lineage>
</organism>
<feature type="transmembrane region" description="Helical" evidence="2">
    <location>
        <begin position="410"/>
        <end position="432"/>
    </location>
</feature>
<keyword evidence="2" id="KW-0812">Transmembrane</keyword>
<feature type="transmembrane region" description="Helical" evidence="2">
    <location>
        <begin position="472"/>
        <end position="499"/>
    </location>
</feature>
<evidence type="ECO:0000256" key="1">
    <source>
        <dbReference type="SAM" id="Coils"/>
    </source>
</evidence>
<evidence type="ECO:0000313" key="4">
    <source>
        <dbReference type="Proteomes" id="UP001595710"/>
    </source>
</evidence>
<name>A0ABV7WQM3_9GAMM</name>
<reference evidence="4" key="1">
    <citation type="journal article" date="2019" name="Int. J. Syst. Evol. Microbiol.">
        <title>The Global Catalogue of Microorganisms (GCM) 10K type strain sequencing project: providing services to taxonomists for standard genome sequencing and annotation.</title>
        <authorList>
            <consortium name="The Broad Institute Genomics Platform"/>
            <consortium name="The Broad Institute Genome Sequencing Center for Infectious Disease"/>
            <person name="Wu L."/>
            <person name="Ma J."/>
        </authorList>
    </citation>
    <scope>NUCLEOTIDE SEQUENCE [LARGE SCALE GENOMIC DNA]</scope>
    <source>
        <strain evidence="4">CECT 8288</strain>
    </source>
</reference>
<comment type="caution">
    <text evidence="3">The sequence shown here is derived from an EMBL/GenBank/DDBJ whole genome shotgun (WGS) entry which is preliminary data.</text>
</comment>
<dbReference type="PANTHER" id="PTHR32309:SF13">
    <property type="entry name" value="FERRIC ENTEROBACTIN TRANSPORT PROTEIN FEPE"/>
    <property type="match status" value="1"/>
</dbReference>
<keyword evidence="2" id="KW-1133">Transmembrane helix</keyword>
<accession>A0ABV7WQM3</accession>
<keyword evidence="4" id="KW-1185">Reference proteome</keyword>
<feature type="coiled-coil region" evidence="1">
    <location>
        <begin position="160"/>
        <end position="291"/>
    </location>
</feature>
<feature type="transmembrane region" description="Helical" evidence="2">
    <location>
        <begin position="20"/>
        <end position="42"/>
    </location>
</feature>
<gene>
    <name evidence="3" type="ORF">ACFOND_08235</name>
</gene>
<dbReference type="Proteomes" id="UP001595710">
    <property type="component" value="Unassembled WGS sequence"/>
</dbReference>
<keyword evidence="2" id="KW-0472">Membrane</keyword>
<proteinExistence type="predicted"/>
<dbReference type="PANTHER" id="PTHR32309">
    <property type="entry name" value="TYROSINE-PROTEIN KINASE"/>
    <property type="match status" value="1"/>
</dbReference>
<dbReference type="EMBL" id="JBHRYN010000010">
    <property type="protein sequence ID" value="MFC3701621.1"/>
    <property type="molecule type" value="Genomic_DNA"/>
</dbReference>
<dbReference type="InterPro" id="IPR050445">
    <property type="entry name" value="Bact_polysacc_biosynth/exp"/>
</dbReference>
<keyword evidence="1" id="KW-0175">Coiled coil</keyword>
<dbReference type="RefSeq" id="WP_290280680.1">
    <property type="nucleotide sequence ID" value="NZ_JAUFQI010000001.1"/>
</dbReference>
<evidence type="ECO:0008006" key="5">
    <source>
        <dbReference type="Google" id="ProtNLM"/>
    </source>
</evidence>